<protein>
    <submittedName>
        <fullName evidence="4">Inner membrane protein</fullName>
    </submittedName>
</protein>
<sequence length="80" mass="8936">MSKVAAAVTATFIEVRKNMWRFVGASWIITAVVAALTWLRIAANASRKIHRLIFDLGGQVLVIQPECAKENSIWPRASHF</sequence>
<evidence type="ECO:0000256" key="1">
    <source>
        <dbReference type="SAM" id="Phobius"/>
    </source>
</evidence>
<evidence type="ECO:0000313" key="2">
    <source>
        <dbReference type="EMBL" id="VDK63003.1"/>
    </source>
</evidence>
<dbReference type="EMBL" id="UYRT01024926">
    <property type="protein sequence ID" value="VDK63003.1"/>
    <property type="molecule type" value="Genomic_DNA"/>
</dbReference>
<dbReference type="Proteomes" id="UP000271098">
    <property type="component" value="Unassembled WGS sequence"/>
</dbReference>
<evidence type="ECO:0000313" key="4">
    <source>
        <dbReference type="WBParaSite" id="GPUH_0000849401-mRNA-1"/>
    </source>
</evidence>
<reference evidence="4" key="1">
    <citation type="submission" date="2016-06" db="UniProtKB">
        <authorList>
            <consortium name="WormBaseParasite"/>
        </authorList>
    </citation>
    <scope>IDENTIFICATION</scope>
</reference>
<organism evidence="4">
    <name type="scientific">Gongylonema pulchrum</name>
    <dbReference type="NCBI Taxonomy" id="637853"/>
    <lineage>
        <taxon>Eukaryota</taxon>
        <taxon>Metazoa</taxon>
        <taxon>Ecdysozoa</taxon>
        <taxon>Nematoda</taxon>
        <taxon>Chromadorea</taxon>
        <taxon>Rhabditida</taxon>
        <taxon>Spirurina</taxon>
        <taxon>Spiruromorpha</taxon>
        <taxon>Spiruroidea</taxon>
        <taxon>Gongylonematidae</taxon>
        <taxon>Gongylonema</taxon>
    </lineage>
</organism>
<dbReference type="AlphaFoldDB" id="A0A183DIE3"/>
<dbReference type="WBParaSite" id="GPUH_0000849401-mRNA-1">
    <property type="protein sequence ID" value="GPUH_0000849401-mRNA-1"/>
    <property type="gene ID" value="GPUH_0000849401"/>
</dbReference>
<keyword evidence="1" id="KW-0812">Transmembrane</keyword>
<proteinExistence type="predicted"/>
<feature type="transmembrane region" description="Helical" evidence="1">
    <location>
        <begin position="20"/>
        <end position="41"/>
    </location>
</feature>
<gene>
    <name evidence="2" type="ORF">GPUH_LOCUS8487</name>
</gene>
<evidence type="ECO:0000313" key="3">
    <source>
        <dbReference type="Proteomes" id="UP000271098"/>
    </source>
</evidence>
<keyword evidence="1" id="KW-1133">Transmembrane helix</keyword>
<reference evidence="2 3" key="2">
    <citation type="submission" date="2018-11" db="EMBL/GenBank/DDBJ databases">
        <authorList>
            <consortium name="Pathogen Informatics"/>
        </authorList>
    </citation>
    <scope>NUCLEOTIDE SEQUENCE [LARGE SCALE GENOMIC DNA]</scope>
</reference>
<name>A0A183DIE3_9BILA</name>
<keyword evidence="1" id="KW-0472">Membrane</keyword>
<keyword evidence="3" id="KW-1185">Reference proteome</keyword>
<accession>A0A183DIE3</accession>